<dbReference type="PANTHER" id="PTHR43798">
    <property type="entry name" value="MONOACYLGLYCEROL LIPASE"/>
    <property type="match status" value="1"/>
</dbReference>
<dbReference type="PANTHER" id="PTHR43798:SF33">
    <property type="entry name" value="HYDROLASE, PUTATIVE (AFU_ORTHOLOGUE AFUA_2G14860)-RELATED"/>
    <property type="match status" value="1"/>
</dbReference>
<dbReference type="PRINTS" id="PR00412">
    <property type="entry name" value="EPOXHYDRLASE"/>
</dbReference>
<dbReference type="SUPFAM" id="SSF53474">
    <property type="entry name" value="alpha/beta-Hydrolases"/>
    <property type="match status" value="1"/>
</dbReference>
<dbReference type="InterPro" id="IPR000073">
    <property type="entry name" value="AB_hydrolase_1"/>
</dbReference>
<proteinExistence type="predicted"/>
<dbReference type="GO" id="GO:0016020">
    <property type="term" value="C:membrane"/>
    <property type="evidence" value="ECO:0007669"/>
    <property type="project" value="TreeGrafter"/>
</dbReference>
<dbReference type="Gene3D" id="3.40.50.1820">
    <property type="entry name" value="alpha/beta hydrolase"/>
    <property type="match status" value="1"/>
</dbReference>
<accession>A0A6J7DKK3</accession>
<dbReference type="InterPro" id="IPR000639">
    <property type="entry name" value="Epox_hydrolase-like"/>
</dbReference>
<dbReference type="AlphaFoldDB" id="A0A6J7DKK3"/>
<gene>
    <name evidence="2" type="ORF">UFOPK3376_00698</name>
</gene>
<dbReference type="InterPro" id="IPR050266">
    <property type="entry name" value="AB_hydrolase_sf"/>
</dbReference>
<reference evidence="2" key="1">
    <citation type="submission" date="2020-05" db="EMBL/GenBank/DDBJ databases">
        <authorList>
            <person name="Chiriac C."/>
            <person name="Salcher M."/>
            <person name="Ghai R."/>
            <person name="Kavagutti S V."/>
        </authorList>
    </citation>
    <scope>NUCLEOTIDE SEQUENCE</scope>
</reference>
<name>A0A6J7DKK3_9ZZZZ</name>
<evidence type="ECO:0000259" key="1">
    <source>
        <dbReference type="Pfam" id="PF12697"/>
    </source>
</evidence>
<dbReference type="InterPro" id="IPR029058">
    <property type="entry name" value="AB_hydrolase_fold"/>
</dbReference>
<dbReference type="EMBL" id="CAFBLP010000012">
    <property type="protein sequence ID" value="CAB4868849.1"/>
    <property type="molecule type" value="Genomic_DNA"/>
</dbReference>
<organism evidence="2">
    <name type="scientific">freshwater metagenome</name>
    <dbReference type="NCBI Taxonomy" id="449393"/>
    <lineage>
        <taxon>unclassified sequences</taxon>
        <taxon>metagenomes</taxon>
        <taxon>ecological metagenomes</taxon>
    </lineage>
</organism>
<dbReference type="GO" id="GO:0003824">
    <property type="term" value="F:catalytic activity"/>
    <property type="evidence" value="ECO:0007669"/>
    <property type="project" value="InterPro"/>
</dbReference>
<sequence>MANNASDLFRRKPDRFLDVGTGEVAYRRVGSGPDVLFVHGWPVSSATFRTLLPHLTDHVTCHLIDLPGAGSSRFTANTPLTIDNHIHSVRRVMDLLELNDVAVVGHDSGGMIARHAVAGDPRLRALGLIDTEQSTGLSWKFKSFIAGRRIPGFGAALGWLAGQPRLRRNRLVLGDAFFDRSLLDGEFDEFFLQPLHRSREHRDATIRLLRSFDYELVRTLGELHRTIDVPVQLVWGEHDRFFPVKWAREMVGTFPNARLEVIEGAGLFSHEERPLQVAQALLPLLTATR</sequence>
<evidence type="ECO:0000313" key="2">
    <source>
        <dbReference type="EMBL" id="CAB4868849.1"/>
    </source>
</evidence>
<dbReference type="Pfam" id="PF12697">
    <property type="entry name" value="Abhydrolase_6"/>
    <property type="match status" value="1"/>
</dbReference>
<feature type="domain" description="AB hydrolase-1" evidence="1">
    <location>
        <begin position="35"/>
        <end position="280"/>
    </location>
</feature>
<protein>
    <submittedName>
        <fullName evidence="2">Unannotated protein</fullName>
    </submittedName>
</protein>